<dbReference type="AlphaFoldDB" id="A0A9P4U1W6"/>
<gene>
    <name evidence="1" type="ORF">EJ08DRAFT_693798</name>
</gene>
<proteinExistence type="predicted"/>
<dbReference type="EMBL" id="MU007017">
    <property type="protein sequence ID" value="KAF2434255.1"/>
    <property type="molecule type" value="Genomic_DNA"/>
</dbReference>
<keyword evidence="2" id="KW-1185">Reference proteome</keyword>
<dbReference type="OrthoDB" id="3801489at2759"/>
<protein>
    <submittedName>
        <fullName evidence="1">Uncharacterized protein</fullName>
    </submittedName>
</protein>
<accession>A0A9P4U1W6</accession>
<evidence type="ECO:0000313" key="2">
    <source>
        <dbReference type="Proteomes" id="UP000800235"/>
    </source>
</evidence>
<evidence type="ECO:0000313" key="1">
    <source>
        <dbReference type="EMBL" id="KAF2434255.1"/>
    </source>
</evidence>
<organism evidence="1 2">
    <name type="scientific">Tothia fuscella</name>
    <dbReference type="NCBI Taxonomy" id="1048955"/>
    <lineage>
        <taxon>Eukaryota</taxon>
        <taxon>Fungi</taxon>
        <taxon>Dikarya</taxon>
        <taxon>Ascomycota</taxon>
        <taxon>Pezizomycotina</taxon>
        <taxon>Dothideomycetes</taxon>
        <taxon>Pleosporomycetidae</taxon>
        <taxon>Venturiales</taxon>
        <taxon>Cylindrosympodiaceae</taxon>
        <taxon>Tothia</taxon>
    </lineage>
</organism>
<reference evidence="1" key="1">
    <citation type="journal article" date="2020" name="Stud. Mycol.">
        <title>101 Dothideomycetes genomes: a test case for predicting lifestyles and emergence of pathogens.</title>
        <authorList>
            <person name="Haridas S."/>
            <person name="Albert R."/>
            <person name="Binder M."/>
            <person name="Bloem J."/>
            <person name="Labutti K."/>
            <person name="Salamov A."/>
            <person name="Andreopoulos B."/>
            <person name="Baker S."/>
            <person name="Barry K."/>
            <person name="Bills G."/>
            <person name="Bluhm B."/>
            <person name="Cannon C."/>
            <person name="Castanera R."/>
            <person name="Culley D."/>
            <person name="Daum C."/>
            <person name="Ezra D."/>
            <person name="Gonzalez J."/>
            <person name="Henrissat B."/>
            <person name="Kuo A."/>
            <person name="Liang C."/>
            <person name="Lipzen A."/>
            <person name="Lutzoni F."/>
            <person name="Magnuson J."/>
            <person name="Mondo S."/>
            <person name="Nolan M."/>
            <person name="Ohm R."/>
            <person name="Pangilinan J."/>
            <person name="Park H.-J."/>
            <person name="Ramirez L."/>
            <person name="Alfaro M."/>
            <person name="Sun H."/>
            <person name="Tritt A."/>
            <person name="Yoshinaga Y."/>
            <person name="Zwiers L.-H."/>
            <person name="Turgeon B."/>
            <person name="Goodwin S."/>
            <person name="Spatafora J."/>
            <person name="Crous P."/>
            <person name="Grigoriev I."/>
        </authorList>
    </citation>
    <scope>NUCLEOTIDE SEQUENCE</scope>
    <source>
        <strain evidence="1">CBS 130266</strain>
    </source>
</reference>
<sequence length="213" mass="24289">MIYPDAHLLGLPREIRELIYNFLTDSHPPAEFYHKNVPLEISATNPPPLSVLLTHRTLFSEFLHHFKIHTTLTIHIDAYSSAKRLDDDPTLYNELIIYHHIKSTRTIELRPRLNAGYEHIKRDLDVVVTVLLKEARELRTVIVGWGEMTMGFMGLWRPWCYKAPALGPVRGLVGVVEVVCGKVVMPPPSSAVKEQEGLERAVRLLIEEAEGQK</sequence>
<dbReference type="Proteomes" id="UP000800235">
    <property type="component" value="Unassembled WGS sequence"/>
</dbReference>
<comment type="caution">
    <text evidence="1">The sequence shown here is derived from an EMBL/GenBank/DDBJ whole genome shotgun (WGS) entry which is preliminary data.</text>
</comment>
<name>A0A9P4U1W6_9PEZI</name>